<dbReference type="EMBL" id="KN837099">
    <property type="protein sequence ID" value="KIJ48073.1"/>
    <property type="molecule type" value="Genomic_DNA"/>
</dbReference>
<gene>
    <name evidence="1" type="ORF">M422DRAFT_145043</name>
</gene>
<protein>
    <submittedName>
        <fullName evidence="1">Uncharacterized protein</fullName>
    </submittedName>
</protein>
<name>A0A0C9UWQ0_SPHS4</name>
<feature type="non-terminal residue" evidence="1">
    <location>
        <position position="121"/>
    </location>
</feature>
<accession>A0A0C9UWQ0</accession>
<dbReference type="HOGENOM" id="CLU_044484_2_1_1"/>
<dbReference type="Proteomes" id="UP000054279">
    <property type="component" value="Unassembled WGS sequence"/>
</dbReference>
<organism evidence="1 2">
    <name type="scientific">Sphaerobolus stellatus (strain SS14)</name>
    <dbReference type="NCBI Taxonomy" id="990650"/>
    <lineage>
        <taxon>Eukaryota</taxon>
        <taxon>Fungi</taxon>
        <taxon>Dikarya</taxon>
        <taxon>Basidiomycota</taxon>
        <taxon>Agaricomycotina</taxon>
        <taxon>Agaricomycetes</taxon>
        <taxon>Phallomycetidae</taxon>
        <taxon>Geastrales</taxon>
        <taxon>Sphaerobolaceae</taxon>
        <taxon>Sphaerobolus</taxon>
    </lineage>
</organism>
<evidence type="ECO:0000313" key="1">
    <source>
        <dbReference type="EMBL" id="KIJ48073.1"/>
    </source>
</evidence>
<keyword evidence="2" id="KW-1185">Reference proteome</keyword>
<evidence type="ECO:0000313" key="2">
    <source>
        <dbReference type="Proteomes" id="UP000054279"/>
    </source>
</evidence>
<reference evidence="1 2" key="1">
    <citation type="submission" date="2014-06" db="EMBL/GenBank/DDBJ databases">
        <title>Evolutionary Origins and Diversification of the Mycorrhizal Mutualists.</title>
        <authorList>
            <consortium name="DOE Joint Genome Institute"/>
            <consortium name="Mycorrhizal Genomics Consortium"/>
            <person name="Kohler A."/>
            <person name="Kuo A."/>
            <person name="Nagy L.G."/>
            <person name="Floudas D."/>
            <person name="Copeland A."/>
            <person name="Barry K.W."/>
            <person name="Cichocki N."/>
            <person name="Veneault-Fourrey C."/>
            <person name="LaButti K."/>
            <person name="Lindquist E.A."/>
            <person name="Lipzen A."/>
            <person name="Lundell T."/>
            <person name="Morin E."/>
            <person name="Murat C."/>
            <person name="Riley R."/>
            <person name="Ohm R."/>
            <person name="Sun H."/>
            <person name="Tunlid A."/>
            <person name="Henrissat B."/>
            <person name="Grigoriev I.V."/>
            <person name="Hibbett D.S."/>
            <person name="Martin F."/>
        </authorList>
    </citation>
    <scope>NUCLEOTIDE SEQUENCE [LARGE SCALE GENOMIC DNA]</scope>
    <source>
        <strain evidence="1 2">SS14</strain>
    </source>
</reference>
<dbReference type="OrthoDB" id="3253907at2759"/>
<dbReference type="AlphaFoldDB" id="A0A0C9UWQ0"/>
<proteinExistence type="predicted"/>
<sequence length="121" mass="13530">MEHILTECNFSGQHPIWKMAEKLWSHTGRPWTTPSLGLIIGSGLNMFTDDEGRVDSGLCCLYTIIMSEIPGGKVPGGNLEASPDTHLIWKTRNEWRIGTQGDPSKLPKPGELMNRWLTILN</sequence>